<dbReference type="InterPro" id="IPR008136">
    <property type="entry name" value="CinA_C"/>
</dbReference>
<dbReference type="PIRSF" id="PIRSF006728">
    <property type="entry name" value="CinA"/>
    <property type="match status" value="1"/>
</dbReference>
<dbReference type="NCBIfam" id="TIGR00200">
    <property type="entry name" value="cinA_nterm"/>
    <property type="match status" value="1"/>
</dbReference>
<dbReference type="SMART" id="SM00852">
    <property type="entry name" value="MoCF_biosynth"/>
    <property type="match status" value="1"/>
</dbReference>
<evidence type="ECO:0000259" key="2">
    <source>
        <dbReference type="SMART" id="SM00852"/>
    </source>
</evidence>
<evidence type="ECO:0000256" key="1">
    <source>
        <dbReference type="HAMAP-Rule" id="MF_00226"/>
    </source>
</evidence>
<organism evidence="3 4">
    <name type="scientific">Desulfosarcina ovata subsp. sediminis</name>
    <dbReference type="NCBI Taxonomy" id="885957"/>
    <lineage>
        <taxon>Bacteria</taxon>
        <taxon>Pseudomonadati</taxon>
        <taxon>Thermodesulfobacteriota</taxon>
        <taxon>Desulfobacteria</taxon>
        <taxon>Desulfobacterales</taxon>
        <taxon>Desulfosarcinaceae</taxon>
        <taxon>Desulfosarcina</taxon>
    </lineage>
</organism>
<name>A0A5K7ZPM2_9BACT</name>
<reference evidence="3 4" key="1">
    <citation type="submission" date="2019-11" db="EMBL/GenBank/DDBJ databases">
        <title>Comparative genomics of hydrocarbon-degrading Desulfosarcina strains.</title>
        <authorList>
            <person name="Watanabe M."/>
            <person name="Kojima H."/>
            <person name="Fukui M."/>
        </authorList>
    </citation>
    <scope>NUCLEOTIDE SEQUENCE [LARGE SCALE GENOMIC DNA]</scope>
    <source>
        <strain evidence="3 4">28bB2T</strain>
    </source>
</reference>
<dbReference type="AlphaFoldDB" id="A0A5K7ZPM2"/>
<dbReference type="CDD" id="cd00885">
    <property type="entry name" value="cinA"/>
    <property type="match status" value="1"/>
</dbReference>
<dbReference type="PANTHER" id="PTHR13939:SF0">
    <property type="entry name" value="NMN AMIDOHYDROLASE-LIKE PROTEIN YFAY"/>
    <property type="match status" value="1"/>
</dbReference>
<dbReference type="InterPro" id="IPR036653">
    <property type="entry name" value="CinA-like_C"/>
</dbReference>
<dbReference type="PANTHER" id="PTHR13939">
    <property type="entry name" value="NICOTINAMIDE-NUCLEOTIDE AMIDOHYDROLASE PNCC"/>
    <property type="match status" value="1"/>
</dbReference>
<sequence>MKKHELQRESEAMKAEILATGDEIRSGALVDSNSAFIAERLEAYGVEVVRHTSVGDDLEILTAALVEIGGRADVAVVTGGLGPTVDDRSAEAAARAAGVELEFNETAWKTVESFFKTFHRRMTPSNRKQAQLPDGCSVLDNPVGTAPGFAMTIGRCRFFFMPGVPYEMKRMLDGKVIPELIRLQGDAAMHSRVETITTFGLPESQVGEIMAGVEEAFPGLTLGLRSNFPQIQVKLYGRGSDSTQLAKRLDEAVRWAAGRLGTAVISEHGESMQAAVGRLLIEKEATLAVAESCTGGLIADWLTNVAGSSNYFLFSGVTYSNRAKIDVLGVSPETIDRYGAVSEQTAREMAEGARRVAGATYGLATSGIAGPDGGTDEKPVGTVCVGFAGPDGARSRRLNFSFGKRLMNKKIFAMAALDLLRKEIK</sequence>
<feature type="domain" description="MoaB/Mog" evidence="2">
    <location>
        <begin position="16"/>
        <end position="183"/>
    </location>
</feature>
<dbReference type="EMBL" id="AP021876">
    <property type="protein sequence ID" value="BBO81779.1"/>
    <property type="molecule type" value="Genomic_DNA"/>
</dbReference>
<dbReference type="SUPFAM" id="SSF53218">
    <property type="entry name" value="Molybdenum cofactor biosynthesis proteins"/>
    <property type="match status" value="1"/>
</dbReference>
<dbReference type="Gene3D" id="3.40.980.10">
    <property type="entry name" value="MoaB/Mog-like domain"/>
    <property type="match status" value="1"/>
</dbReference>
<dbReference type="HAMAP" id="MF_00226_B">
    <property type="entry name" value="CinA_B"/>
    <property type="match status" value="1"/>
</dbReference>
<evidence type="ECO:0000313" key="4">
    <source>
        <dbReference type="Proteomes" id="UP000425960"/>
    </source>
</evidence>
<proteinExistence type="inferred from homology"/>
<dbReference type="NCBIfam" id="TIGR00199">
    <property type="entry name" value="PncC_domain"/>
    <property type="match status" value="1"/>
</dbReference>
<dbReference type="InterPro" id="IPR050101">
    <property type="entry name" value="CinA"/>
</dbReference>
<dbReference type="InterPro" id="IPR008135">
    <property type="entry name" value="Competence-induced_CinA"/>
</dbReference>
<gene>
    <name evidence="3" type="ORF">DSCO28_23450</name>
</gene>
<dbReference type="InterPro" id="IPR001453">
    <property type="entry name" value="MoaB/Mog_dom"/>
</dbReference>
<dbReference type="Proteomes" id="UP000425960">
    <property type="component" value="Chromosome"/>
</dbReference>
<dbReference type="Pfam" id="PF00994">
    <property type="entry name" value="MoCF_biosynth"/>
    <property type="match status" value="1"/>
</dbReference>
<accession>A0A5K7ZPM2</accession>
<protein>
    <recommendedName>
        <fullName evidence="1">CinA-like protein</fullName>
    </recommendedName>
</protein>
<dbReference type="KEGG" id="dov:DSCO28_23450"/>
<dbReference type="Pfam" id="PF02464">
    <property type="entry name" value="CinA"/>
    <property type="match status" value="1"/>
</dbReference>
<dbReference type="InterPro" id="IPR036425">
    <property type="entry name" value="MoaB/Mog-like_dom_sf"/>
</dbReference>
<dbReference type="SUPFAM" id="SSF142433">
    <property type="entry name" value="CinA-like"/>
    <property type="match status" value="1"/>
</dbReference>
<evidence type="ECO:0000313" key="3">
    <source>
        <dbReference type="EMBL" id="BBO81779.1"/>
    </source>
</evidence>
<dbReference type="Gene3D" id="3.90.950.20">
    <property type="entry name" value="CinA-like"/>
    <property type="match status" value="1"/>
</dbReference>
<comment type="similarity">
    <text evidence="1">Belongs to the CinA family.</text>
</comment>